<name>A0A078AIP9_STYLE</name>
<feature type="transmembrane region" description="Helical" evidence="6">
    <location>
        <begin position="26"/>
        <end position="43"/>
    </location>
</feature>
<dbReference type="SUPFAM" id="SSF103473">
    <property type="entry name" value="MFS general substrate transporter"/>
    <property type="match status" value="1"/>
</dbReference>
<dbReference type="InParanoid" id="A0A078AIP9"/>
<dbReference type="Gene3D" id="1.20.1250.20">
    <property type="entry name" value="MFS general substrate transporter like domains"/>
    <property type="match status" value="1"/>
</dbReference>
<dbReference type="OrthoDB" id="289951at2759"/>
<proteinExistence type="predicted"/>
<organism evidence="7 8">
    <name type="scientific">Stylonychia lemnae</name>
    <name type="common">Ciliate</name>
    <dbReference type="NCBI Taxonomy" id="5949"/>
    <lineage>
        <taxon>Eukaryota</taxon>
        <taxon>Sar</taxon>
        <taxon>Alveolata</taxon>
        <taxon>Ciliophora</taxon>
        <taxon>Intramacronucleata</taxon>
        <taxon>Spirotrichea</taxon>
        <taxon>Stichotrichia</taxon>
        <taxon>Sporadotrichida</taxon>
        <taxon>Oxytrichidae</taxon>
        <taxon>Stylonychinae</taxon>
        <taxon>Stylonychia</taxon>
    </lineage>
</organism>
<keyword evidence="2" id="KW-0813">Transport</keyword>
<evidence type="ECO:0000256" key="6">
    <source>
        <dbReference type="SAM" id="Phobius"/>
    </source>
</evidence>
<dbReference type="InterPro" id="IPR036259">
    <property type="entry name" value="MFS_trans_sf"/>
</dbReference>
<reference evidence="7 8" key="1">
    <citation type="submission" date="2014-06" db="EMBL/GenBank/DDBJ databases">
        <authorList>
            <person name="Swart Estienne"/>
        </authorList>
    </citation>
    <scope>NUCLEOTIDE SEQUENCE [LARGE SCALE GENOMIC DNA]</scope>
    <source>
        <strain evidence="7 8">130c</strain>
    </source>
</reference>
<sequence>MYVTGNITPYFKSYLSQFQKISNTDMFLLLSLSIIWATILFPLGSYISKRTHPRLMILIGCGIAIALMIGASYTTDFMSFLVLYTLSFGFSNGITSALVNPDNIDPDSKGIYPPEVANNVPFMLQMLSAIWGGIALISTIMTFGPPEQVDASSQIIINIQTAIRTEPSNSFPLMNNLEEVDVEPQIEVLEAKELRKLSIQLREVNVPSLGKCLTSIQFLSIYFMNFMSICKFALALLNLVVGMFFMSTYRNFAAGILKDDQFITLVGSLGGFASSIRFVWQPLIAYFGYKKVYGSILILQIGIAFSFAYIVSIKALFLIYICLIFWCEGAHYTLVPIIIANHFGAQATMVYAYAFSFGGFSQLISSALEIFLLDELQINGFYYLGGVLSFCSLFILIAIFKDKKFC</sequence>
<feature type="transmembrane region" description="Helical" evidence="6">
    <location>
        <begin position="317"/>
        <end position="338"/>
    </location>
</feature>
<feature type="transmembrane region" description="Helical" evidence="6">
    <location>
        <begin position="261"/>
        <end position="280"/>
    </location>
</feature>
<evidence type="ECO:0000256" key="3">
    <source>
        <dbReference type="ARBA" id="ARBA00022692"/>
    </source>
</evidence>
<feature type="transmembrane region" description="Helical" evidence="6">
    <location>
        <begin position="122"/>
        <end position="143"/>
    </location>
</feature>
<comment type="subcellular location">
    <subcellularLocation>
        <location evidence="1">Membrane</location>
        <topology evidence="1">Multi-pass membrane protein</topology>
    </subcellularLocation>
</comment>
<dbReference type="EMBL" id="CCKQ01010625">
    <property type="protein sequence ID" value="CDW82145.1"/>
    <property type="molecule type" value="Genomic_DNA"/>
</dbReference>
<evidence type="ECO:0000256" key="1">
    <source>
        <dbReference type="ARBA" id="ARBA00004141"/>
    </source>
</evidence>
<keyword evidence="8" id="KW-1185">Reference proteome</keyword>
<feature type="transmembrane region" description="Helical" evidence="6">
    <location>
        <begin position="350"/>
        <end position="368"/>
    </location>
</feature>
<dbReference type="AlphaFoldDB" id="A0A078AIP9"/>
<keyword evidence="5 6" id="KW-0472">Membrane</keyword>
<feature type="transmembrane region" description="Helical" evidence="6">
    <location>
        <begin position="292"/>
        <end position="311"/>
    </location>
</feature>
<dbReference type="GO" id="GO:0016020">
    <property type="term" value="C:membrane"/>
    <property type="evidence" value="ECO:0007669"/>
    <property type="project" value="UniProtKB-SubCell"/>
</dbReference>
<accession>A0A078AIP9</accession>
<dbReference type="Proteomes" id="UP000039865">
    <property type="component" value="Unassembled WGS sequence"/>
</dbReference>
<evidence type="ECO:0000256" key="2">
    <source>
        <dbReference type="ARBA" id="ARBA00022448"/>
    </source>
</evidence>
<dbReference type="PANTHER" id="PTHR43385">
    <property type="entry name" value="RIBOFLAVIN TRANSPORTER RIBJ"/>
    <property type="match status" value="1"/>
</dbReference>
<feature type="transmembrane region" description="Helical" evidence="6">
    <location>
        <begin position="55"/>
        <end position="74"/>
    </location>
</feature>
<feature type="transmembrane region" description="Helical" evidence="6">
    <location>
        <begin position="380"/>
        <end position="400"/>
    </location>
</feature>
<protein>
    <recommendedName>
        <fullName evidence="9">Major facilitator superfamily protein</fullName>
    </recommendedName>
</protein>
<gene>
    <name evidence="7" type="primary">Contig11219.g11979</name>
    <name evidence="7" type="ORF">STYLEM_11174</name>
</gene>
<dbReference type="PANTHER" id="PTHR43385:SF1">
    <property type="entry name" value="RIBOFLAVIN TRANSPORTER RIBJ"/>
    <property type="match status" value="1"/>
</dbReference>
<keyword evidence="3 6" id="KW-0812">Transmembrane</keyword>
<keyword evidence="4 6" id="KW-1133">Transmembrane helix</keyword>
<dbReference type="InterPro" id="IPR052983">
    <property type="entry name" value="MFS_Riboflavin_Transporter"/>
</dbReference>
<evidence type="ECO:0000313" key="7">
    <source>
        <dbReference type="EMBL" id="CDW82145.1"/>
    </source>
</evidence>
<feature type="transmembrane region" description="Helical" evidence="6">
    <location>
        <begin position="229"/>
        <end position="249"/>
    </location>
</feature>
<evidence type="ECO:0000256" key="5">
    <source>
        <dbReference type="ARBA" id="ARBA00023136"/>
    </source>
</evidence>
<evidence type="ECO:0000313" key="8">
    <source>
        <dbReference type="Proteomes" id="UP000039865"/>
    </source>
</evidence>
<evidence type="ECO:0000256" key="4">
    <source>
        <dbReference type="ARBA" id="ARBA00022989"/>
    </source>
</evidence>
<evidence type="ECO:0008006" key="9">
    <source>
        <dbReference type="Google" id="ProtNLM"/>
    </source>
</evidence>